<gene>
    <name evidence="1" type="ORF">ERS852502_00199</name>
</gene>
<name>A0A173T4W9_9FIRM</name>
<evidence type="ECO:0000313" key="1">
    <source>
        <dbReference type="EMBL" id="CUQ81073.1"/>
    </source>
</evidence>
<dbReference type="EMBL" id="CZBX01000001">
    <property type="protein sequence ID" value="CUQ81073.1"/>
    <property type="molecule type" value="Genomic_DNA"/>
</dbReference>
<dbReference type="OrthoDB" id="9800571at2"/>
<organism evidence="1 2">
    <name type="scientific">[Ruminococcus] torques</name>
    <dbReference type="NCBI Taxonomy" id="33039"/>
    <lineage>
        <taxon>Bacteria</taxon>
        <taxon>Bacillati</taxon>
        <taxon>Bacillota</taxon>
        <taxon>Clostridia</taxon>
        <taxon>Lachnospirales</taxon>
        <taxon>Lachnospiraceae</taxon>
        <taxon>Mediterraneibacter</taxon>
    </lineage>
</organism>
<dbReference type="RefSeq" id="WP_020435757.1">
    <property type="nucleotide sequence ID" value="NZ_CZBR01000001.1"/>
</dbReference>
<dbReference type="AlphaFoldDB" id="A0A173T4W9"/>
<proteinExistence type="predicted"/>
<accession>A0A173T4W9</accession>
<dbReference type="Pfam" id="PF11007">
    <property type="entry name" value="CotJA"/>
    <property type="match status" value="1"/>
</dbReference>
<dbReference type="Proteomes" id="UP000078383">
    <property type="component" value="Unassembled WGS sequence"/>
</dbReference>
<reference evidence="1 2" key="1">
    <citation type="submission" date="2015-09" db="EMBL/GenBank/DDBJ databases">
        <authorList>
            <consortium name="Pathogen Informatics"/>
        </authorList>
    </citation>
    <scope>NUCLEOTIDE SEQUENCE [LARGE SCALE GENOMIC DNA]</scope>
    <source>
        <strain evidence="1 2">2789STDY5834889</strain>
    </source>
</reference>
<sequence length="109" mass="12692">MAPYCSNRNTNCYCQNGNYRPQTRQENERQLHCNIPVPPLPEQKSKNYCCDECVGDYSKTDVLQEFPVAMAYVPWQQWRKLHDLGYGFQCGTIFQELEKPFRGKGGCCK</sequence>
<dbReference type="InterPro" id="IPR020256">
    <property type="entry name" value="Spore_coat_CotJA"/>
</dbReference>
<protein>
    <submittedName>
        <fullName evidence="1">Spore coat associated protein JA (CotJA)</fullName>
    </submittedName>
</protein>
<evidence type="ECO:0000313" key="2">
    <source>
        <dbReference type="Proteomes" id="UP000078383"/>
    </source>
</evidence>